<evidence type="ECO:0000313" key="2">
    <source>
        <dbReference type="EMBL" id="KAK4138378.1"/>
    </source>
</evidence>
<comment type="caution">
    <text evidence="2">The sequence shown here is derived from an EMBL/GenBank/DDBJ whole genome shotgun (WGS) entry which is preliminary data.</text>
</comment>
<evidence type="ECO:0008006" key="4">
    <source>
        <dbReference type="Google" id="ProtNLM"/>
    </source>
</evidence>
<reference evidence="2" key="2">
    <citation type="submission" date="2023-05" db="EMBL/GenBank/DDBJ databases">
        <authorList>
            <consortium name="Lawrence Berkeley National Laboratory"/>
            <person name="Steindorff A."/>
            <person name="Hensen N."/>
            <person name="Bonometti L."/>
            <person name="Westerberg I."/>
            <person name="Brannstrom I.O."/>
            <person name="Guillou S."/>
            <person name="Cros-Aarteil S."/>
            <person name="Calhoun S."/>
            <person name="Haridas S."/>
            <person name="Kuo A."/>
            <person name="Mondo S."/>
            <person name="Pangilinan J."/>
            <person name="Riley R."/>
            <person name="Labutti K."/>
            <person name="Andreopoulos B."/>
            <person name="Lipzen A."/>
            <person name="Chen C."/>
            <person name="Yanf M."/>
            <person name="Daum C."/>
            <person name="Ng V."/>
            <person name="Clum A."/>
            <person name="Ohm R."/>
            <person name="Martin F."/>
            <person name="Silar P."/>
            <person name="Natvig D."/>
            <person name="Lalanne C."/>
            <person name="Gautier V."/>
            <person name="Ament-Velasquez S.L."/>
            <person name="Kruys A."/>
            <person name="Hutchinson M.I."/>
            <person name="Powell A.J."/>
            <person name="Barry K."/>
            <person name="Miller A.N."/>
            <person name="Grigoriev I.V."/>
            <person name="Debuchy R."/>
            <person name="Gladieux P."/>
            <person name="Thoren M.H."/>
            <person name="Johannesson H."/>
        </authorList>
    </citation>
    <scope>NUCLEOTIDE SEQUENCE</scope>
    <source>
        <strain evidence="2">CBS 123565</strain>
    </source>
</reference>
<dbReference type="EMBL" id="MU853401">
    <property type="protein sequence ID" value="KAK4138378.1"/>
    <property type="molecule type" value="Genomic_DNA"/>
</dbReference>
<protein>
    <recommendedName>
        <fullName evidence="4">Extracellular membrane protein CFEM domain-containing protein</fullName>
    </recommendedName>
</protein>
<organism evidence="2 3">
    <name type="scientific">Trichocladium antarcticum</name>
    <dbReference type="NCBI Taxonomy" id="1450529"/>
    <lineage>
        <taxon>Eukaryota</taxon>
        <taxon>Fungi</taxon>
        <taxon>Dikarya</taxon>
        <taxon>Ascomycota</taxon>
        <taxon>Pezizomycotina</taxon>
        <taxon>Sordariomycetes</taxon>
        <taxon>Sordariomycetidae</taxon>
        <taxon>Sordariales</taxon>
        <taxon>Chaetomiaceae</taxon>
        <taxon>Trichocladium</taxon>
    </lineage>
</organism>
<dbReference type="AlphaFoldDB" id="A0AAN6USH1"/>
<name>A0AAN6USH1_9PEZI</name>
<reference evidence="2" key="1">
    <citation type="journal article" date="2023" name="Mol. Phylogenet. Evol.">
        <title>Genome-scale phylogeny and comparative genomics of the fungal order Sordariales.</title>
        <authorList>
            <person name="Hensen N."/>
            <person name="Bonometti L."/>
            <person name="Westerberg I."/>
            <person name="Brannstrom I.O."/>
            <person name="Guillou S."/>
            <person name="Cros-Aarteil S."/>
            <person name="Calhoun S."/>
            <person name="Haridas S."/>
            <person name="Kuo A."/>
            <person name="Mondo S."/>
            <person name="Pangilinan J."/>
            <person name="Riley R."/>
            <person name="LaButti K."/>
            <person name="Andreopoulos B."/>
            <person name="Lipzen A."/>
            <person name="Chen C."/>
            <person name="Yan M."/>
            <person name="Daum C."/>
            <person name="Ng V."/>
            <person name="Clum A."/>
            <person name="Steindorff A."/>
            <person name="Ohm R.A."/>
            <person name="Martin F."/>
            <person name="Silar P."/>
            <person name="Natvig D.O."/>
            <person name="Lalanne C."/>
            <person name="Gautier V."/>
            <person name="Ament-Velasquez S.L."/>
            <person name="Kruys A."/>
            <person name="Hutchinson M.I."/>
            <person name="Powell A.J."/>
            <person name="Barry K."/>
            <person name="Miller A.N."/>
            <person name="Grigoriev I.V."/>
            <person name="Debuchy R."/>
            <person name="Gladieux P."/>
            <person name="Hiltunen Thoren M."/>
            <person name="Johannesson H."/>
        </authorList>
    </citation>
    <scope>NUCLEOTIDE SEQUENCE</scope>
    <source>
        <strain evidence="2">CBS 123565</strain>
    </source>
</reference>
<gene>
    <name evidence="2" type="ORF">BT67DRAFT_7827</name>
</gene>
<evidence type="ECO:0000313" key="3">
    <source>
        <dbReference type="Proteomes" id="UP001304895"/>
    </source>
</evidence>
<dbReference type="GO" id="GO:0005576">
    <property type="term" value="C:extracellular region"/>
    <property type="evidence" value="ECO:0007669"/>
    <property type="project" value="UniProtKB-SubCell"/>
</dbReference>
<proteinExistence type="predicted"/>
<keyword evidence="3" id="KW-1185">Reference proteome</keyword>
<accession>A0AAN6USH1</accession>
<dbReference type="GO" id="GO:0098552">
    <property type="term" value="C:side of membrane"/>
    <property type="evidence" value="ECO:0007669"/>
    <property type="project" value="UniProtKB-KW"/>
</dbReference>
<evidence type="ECO:0000256" key="1">
    <source>
        <dbReference type="SAM" id="MobiDB-lite"/>
    </source>
</evidence>
<feature type="region of interest" description="Disordered" evidence="1">
    <location>
        <begin position="1"/>
        <end position="50"/>
    </location>
</feature>
<dbReference type="Proteomes" id="UP001304895">
    <property type="component" value="Unassembled WGS sequence"/>
</dbReference>
<sequence length="204" mass="20909">MGPKRNRGGVLFCSGAVNPSQVPPRQGPNKKTTDLNGSPSPASAAPRDPRGCEPGTCSWPFSYLLALPFGSLCRLSFAGLSRSKTFLYTLSCCLPRTQPRCSSKKPCRTEAVEKKPLPPVPPPASAACGFPAAMASSASLPSPDPVAFLMSLPECARNCMLAAAKTVIAAGGAPSGDVCAPQDAAVAEAVASCISTACTIREAL</sequence>